<evidence type="ECO:0000256" key="4">
    <source>
        <dbReference type="SAM" id="MobiDB-lite"/>
    </source>
</evidence>
<sequence>MAEQELTFGLFGVGAGRSGREVRLGEMSAGRPEAGVSGSGGGGDAIYSALYAPFSPPAWRWGSSWELGPVSPRVGRGWSMGGGAARFFLDPRCEDQPRHFLDACTTCGKALARVDIFMYIGMPFCSDECREKRIVMEESRGKKVSPSNLATASPPRKEQKKQKRKASQDIQVPPAGTVMAG</sequence>
<gene>
    <name evidence="6" type="ORF">Taro_019914</name>
</gene>
<dbReference type="GO" id="GO:0046872">
    <property type="term" value="F:metal ion binding"/>
    <property type="evidence" value="ECO:0007669"/>
    <property type="project" value="UniProtKB-KW"/>
</dbReference>
<proteinExistence type="inferred from homology"/>
<dbReference type="AlphaFoldDB" id="A0A843UV19"/>
<evidence type="ECO:0000313" key="6">
    <source>
        <dbReference type="EMBL" id="MQL87371.1"/>
    </source>
</evidence>
<dbReference type="PANTHER" id="PTHR46057">
    <property type="entry name" value="FCS-LIKE ZINC FINGER 1-RELATED"/>
    <property type="match status" value="1"/>
</dbReference>
<name>A0A843UV19_COLES</name>
<dbReference type="InterPro" id="IPR044533">
    <property type="entry name" value="FLZ1/2/3"/>
</dbReference>
<organism evidence="6 7">
    <name type="scientific">Colocasia esculenta</name>
    <name type="common">Wild taro</name>
    <name type="synonym">Arum esculentum</name>
    <dbReference type="NCBI Taxonomy" id="4460"/>
    <lineage>
        <taxon>Eukaryota</taxon>
        <taxon>Viridiplantae</taxon>
        <taxon>Streptophyta</taxon>
        <taxon>Embryophyta</taxon>
        <taxon>Tracheophyta</taxon>
        <taxon>Spermatophyta</taxon>
        <taxon>Magnoliopsida</taxon>
        <taxon>Liliopsida</taxon>
        <taxon>Araceae</taxon>
        <taxon>Aroideae</taxon>
        <taxon>Colocasieae</taxon>
        <taxon>Colocasia</taxon>
    </lineage>
</organism>
<evidence type="ECO:0000256" key="3">
    <source>
        <dbReference type="PROSITE-ProRule" id="PRU01131"/>
    </source>
</evidence>
<comment type="caution">
    <text evidence="6">The sequence shown here is derived from an EMBL/GenBank/DDBJ whole genome shotgun (WGS) entry which is preliminary data.</text>
</comment>
<protein>
    <recommendedName>
        <fullName evidence="5">FLZ-type domain-containing protein</fullName>
    </recommendedName>
</protein>
<dbReference type="EMBL" id="NMUH01000973">
    <property type="protein sequence ID" value="MQL87371.1"/>
    <property type="molecule type" value="Genomic_DNA"/>
</dbReference>
<evidence type="ECO:0000256" key="2">
    <source>
        <dbReference type="ARBA" id="ARBA00022723"/>
    </source>
</evidence>
<dbReference type="Proteomes" id="UP000652761">
    <property type="component" value="Unassembled WGS sequence"/>
</dbReference>
<dbReference type="Pfam" id="PF04570">
    <property type="entry name" value="zf-FLZ"/>
    <property type="match status" value="1"/>
</dbReference>
<feature type="region of interest" description="Disordered" evidence="4">
    <location>
        <begin position="139"/>
        <end position="181"/>
    </location>
</feature>
<keyword evidence="7" id="KW-1185">Reference proteome</keyword>
<evidence type="ECO:0000259" key="5">
    <source>
        <dbReference type="PROSITE" id="PS51795"/>
    </source>
</evidence>
<evidence type="ECO:0000313" key="7">
    <source>
        <dbReference type="Proteomes" id="UP000652761"/>
    </source>
</evidence>
<dbReference type="PANTHER" id="PTHR46057:SF9">
    <property type="entry name" value="FCS-LIKE ZINC FINGER 1"/>
    <property type="match status" value="1"/>
</dbReference>
<keyword evidence="2" id="KW-0479">Metal-binding</keyword>
<accession>A0A843UV19</accession>
<feature type="zinc finger region" description="FLZ-type" evidence="3">
    <location>
        <begin position="99"/>
        <end position="141"/>
    </location>
</feature>
<dbReference type="OrthoDB" id="1932717at2759"/>
<comment type="similarity">
    <text evidence="1">Belongs to the FLZ family.</text>
</comment>
<evidence type="ECO:0000256" key="1">
    <source>
        <dbReference type="ARBA" id="ARBA00009374"/>
    </source>
</evidence>
<dbReference type="InterPro" id="IPR007650">
    <property type="entry name" value="Zf-FLZ_dom"/>
</dbReference>
<dbReference type="PROSITE" id="PS51795">
    <property type="entry name" value="ZF_FLZ"/>
    <property type="match status" value="1"/>
</dbReference>
<feature type="domain" description="FLZ-type" evidence="5">
    <location>
        <begin position="99"/>
        <end position="141"/>
    </location>
</feature>
<reference evidence="6" key="1">
    <citation type="submission" date="2017-07" db="EMBL/GenBank/DDBJ databases">
        <title>Taro Niue Genome Assembly and Annotation.</title>
        <authorList>
            <person name="Atibalentja N."/>
            <person name="Keating K."/>
            <person name="Fields C.J."/>
        </authorList>
    </citation>
    <scope>NUCLEOTIDE SEQUENCE</scope>
    <source>
        <strain evidence="6">Niue_2</strain>
        <tissue evidence="6">Leaf</tissue>
    </source>
</reference>